<dbReference type="Proteomes" id="UP000662314">
    <property type="component" value="Unassembled WGS sequence"/>
</dbReference>
<comment type="subcellular location">
    <subcellularLocation>
        <location evidence="1">Cell inner membrane</location>
        <topology evidence="1">Multi-pass membrane protein</topology>
    </subcellularLocation>
    <subcellularLocation>
        <location evidence="9">Cell membrane</location>
        <topology evidence="9">Multi-pass membrane protein</topology>
    </subcellularLocation>
</comment>
<dbReference type="InterPro" id="IPR013525">
    <property type="entry name" value="ABC2_TM"/>
</dbReference>
<dbReference type="RefSeq" id="WP_214435068.1">
    <property type="nucleotide sequence ID" value="NZ_CAWPUQ010000155.1"/>
</dbReference>
<dbReference type="GO" id="GO:0140359">
    <property type="term" value="F:ABC-type transporter activity"/>
    <property type="evidence" value="ECO:0007669"/>
    <property type="project" value="InterPro"/>
</dbReference>
<evidence type="ECO:0000256" key="3">
    <source>
        <dbReference type="ARBA" id="ARBA00022448"/>
    </source>
</evidence>
<feature type="transmembrane region" description="Helical" evidence="9">
    <location>
        <begin position="83"/>
        <end position="104"/>
    </location>
</feature>
<dbReference type="GO" id="GO:0015920">
    <property type="term" value="P:lipopolysaccharide transport"/>
    <property type="evidence" value="ECO:0007669"/>
    <property type="project" value="TreeGrafter"/>
</dbReference>
<keyword evidence="7 9" id="KW-1133">Transmembrane helix</keyword>
<dbReference type="Pfam" id="PF01061">
    <property type="entry name" value="ABC2_membrane"/>
    <property type="match status" value="1"/>
</dbReference>
<dbReference type="PANTHER" id="PTHR30413:SF8">
    <property type="entry name" value="TRANSPORT PERMEASE PROTEIN"/>
    <property type="match status" value="1"/>
</dbReference>
<keyword evidence="3 9" id="KW-0813">Transport</keyword>
<name>A0A8J7I8U8_9NOST</name>
<evidence type="ECO:0000256" key="4">
    <source>
        <dbReference type="ARBA" id="ARBA00022475"/>
    </source>
</evidence>
<evidence type="ECO:0000256" key="9">
    <source>
        <dbReference type="RuleBase" id="RU361157"/>
    </source>
</evidence>
<keyword evidence="12" id="KW-1185">Reference proteome</keyword>
<accession>A0A8J7I8U8</accession>
<keyword evidence="5" id="KW-0997">Cell inner membrane</keyword>
<evidence type="ECO:0000256" key="2">
    <source>
        <dbReference type="ARBA" id="ARBA00007783"/>
    </source>
</evidence>
<dbReference type="InterPro" id="IPR047817">
    <property type="entry name" value="ABC2_TM_bact-type"/>
</dbReference>
<feature type="domain" description="ABC transmembrane type-2" evidence="10">
    <location>
        <begin position="51"/>
        <end position="273"/>
    </location>
</feature>
<feature type="transmembrane region" description="Helical" evidence="9">
    <location>
        <begin position="247"/>
        <end position="270"/>
    </location>
</feature>
<dbReference type="EMBL" id="JAECZA010000228">
    <property type="protein sequence ID" value="MBH8576333.1"/>
    <property type="molecule type" value="Genomic_DNA"/>
</dbReference>
<evidence type="ECO:0000256" key="7">
    <source>
        <dbReference type="ARBA" id="ARBA00022989"/>
    </source>
</evidence>
<evidence type="ECO:0000256" key="5">
    <source>
        <dbReference type="ARBA" id="ARBA00022519"/>
    </source>
</evidence>
<gene>
    <name evidence="11" type="ORF">I8752_25745</name>
</gene>
<feature type="transmembrane region" description="Helical" evidence="9">
    <location>
        <begin position="194"/>
        <end position="211"/>
    </location>
</feature>
<evidence type="ECO:0000256" key="8">
    <source>
        <dbReference type="ARBA" id="ARBA00023136"/>
    </source>
</evidence>
<sequence length="281" mass="32086">MSSQGMPSEQVLVIEAGRAERQYWQDLWRYRELFYFLAWRDILVRYKQTFIGIAWALIRPFLTMVVFSVVFGKLAGLPAPTGVPYPILVFAAMLPWQFFSSALSECSNSLISNSNLISKVYFPRLIVPISAVIVSFVDFMVSGIILLGLMAWYNFVPDWRILTLPLFIGIAFAASMGVGLWLAALNVEYRDFRYIVPFIVQFGLYISPVGFSSDVVPEKWRLLYSMNPMVGVIDGFRWAILGGESKIYWQGFILSLGLVVILLVSGIWYFRKMERTFADVI</sequence>
<keyword evidence="4 9" id="KW-1003">Cell membrane</keyword>
<reference evidence="11 12" key="1">
    <citation type="journal article" date="2021" name="Int. J. Syst. Evol. Microbiol.">
        <title>Amazonocrinis nigriterrae gen. nov., sp. nov., Atlanticothrix silvestris gen. nov., sp. nov. and Dendronalium phyllosphericum gen. nov., sp. nov., nostocacean cyanobacteria from Brazilian environments.</title>
        <authorList>
            <person name="Alvarenga D.O."/>
            <person name="Andreote A.P.D."/>
            <person name="Branco L.H.Z."/>
            <person name="Delbaje E."/>
            <person name="Cruz R.B."/>
            <person name="Varani A.M."/>
            <person name="Fiore M.F."/>
        </authorList>
    </citation>
    <scope>NUCLEOTIDE SEQUENCE [LARGE SCALE GENOMIC DNA]</scope>
    <source>
        <strain evidence="11 12">CENA369</strain>
    </source>
</reference>
<evidence type="ECO:0000313" key="11">
    <source>
        <dbReference type="EMBL" id="MBH8576333.1"/>
    </source>
</evidence>
<dbReference type="GO" id="GO:0005886">
    <property type="term" value="C:plasma membrane"/>
    <property type="evidence" value="ECO:0007669"/>
    <property type="project" value="UniProtKB-SubCell"/>
</dbReference>
<feature type="transmembrane region" description="Helical" evidence="9">
    <location>
        <begin position="50"/>
        <end position="71"/>
    </location>
</feature>
<comment type="caution">
    <text evidence="11">The sequence shown here is derived from an EMBL/GenBank/DDBJ whole genome shotgun (WGS) entry which is preliminary data.</text>
</comment>
<dbReference type="PROSITE" id="PS51012">
    <property type="entry name" value="ABC_TM2"/>
    <property type="match status" value="1"/>
</dbReference>
<proteinExistence type="inferred from homology"/>
<evidence type="ECO:0000313" key="12">
    <source>
        <dbReference type="Proteomes" id="UP000662314"/>
    </source>
</evidence>
<evidence type="ECO:0000256" key="1">
    <source>
        <dbReference type="ARBA" id="ARBA00004429"/>
    </source>
</evidence>
<keyword evidence="6 9" id="KW-0812">Transmembrane</keyword>
<evidence type="ECO:0000259" key="10">
    <source>
        <dbReference type="PROSITE" id="PS51012"/>
    </source>
</evidence>
<dbReference type="AlphaFoldDB" id="A0A8J7I8U8"/>
<feature type="transmembrane region" description="Helical" evidence="9">
    <location>
        <begin position="159"/>
        <end position="182"/>
    </location>
</feature>
<organism evidence="11 12">
    <name type="scientific">Dendronalium phyllosphericum CENA369</name>
    <dbReference type="NCBI Taxonomy" id="1725256"/>
    <lineage>
        <taxon>Bacteria</taxon>
        <taxon>Bacillati</taxon>
        <taxon>Cyanobacteriota</taxon>
        <taxon>Cyanophyceae</taxon>
        <taxon>Nostocales</taxon>
        <taxon>Nostocaceae</taxon>
        <taxon>Dendronalium</taxon>
        <taxon>Dendronalium phyllosphericum</taxon>
    </lineage>
</organism>
<dbReference type="PANTHER" id="PTHR30413">
    <property type="entry name" value="INNER MEMBRANE TRANSPORT PERMEASE"/>
    <property type="match status" value="1"/>
</dbReference>
<comment type="similarity">
    <text evidence="2 9">Belongs to the ABC-2 integral membrane protein family.</text>
</comment>
<keyword evidence="8 9" id="KW-0472">Membrane</keyword>
<protein>
    <recommendedName>
        <fullName evidence="9">Transport permease protein</fullName>
    </recommendedName>
</protein>
<feature type="transmembrane region" description="Helical" evidence="9">
    <location>
        <begin position="125"/>
        <end position="153"/>
    </location>
</feature>
<evidence type="ECO:0000256" key="6">
    <source>
        <dbReference type="ARBA" id="ARBA00022692"/>
    </source>
</evidence>